<reference evidence="1" key="2">
    <citation type="submission" date="2023-05" db="EMBL/GenBank/DDBJ databases">
        <authorList>
            <consortium name="Lawrence Berkeley National Laboratory"/>
            <person name="Steindorff A."/>
            <person name="Hensen N."/>
            <person name="Bonometti L."/>
            <person name="Westerberg I."/>
            <person name="Brannstrom I.O."/>
            <person name="Guillou S."/>
            <person name="Cros-Aarteil S."/>
            <person name="Calhoun S."/>
            <person name="Haridas S."/>
            <person name="Kuo A."/>
            <person name="Mondo S."/>
            <person name="Pangilinan J."/>
            <person name="Riley R."/>
            <person name="Labutti K."/>
            <person name="Andreopoulos B."/>
            <person name="Lipzen A."/>
            <person name="Chen C."/>
            <person name="Yanf M."/>
            <person name="Daum C."/>
            <person name="Ng V."/>
            <person name="Clum A."/>
            <person name="Ohm R."/>
            <person name="Martin F."/>
            <person name="Silar P."/>
            <person name="Natvig D."/>
            <person name="Lalanne C."/>
            <person name="Gautier V."/>
            <person name="Ament-Velasquez S.L."/>
            <person name="Kruys A."/>
            <person name="Hutchinson M.I."/>
            <person name="Powell A.J."/>
            <person name="Barry K."/>
            <person name="Miller A.N."/>
            <person name="Grigoriev I.V."/>
            <person name="Debuchy R."/>
            <person name="Gladieux P."/>
            <person name="Thoren M.H."/>
            <person name="Johannesson H."/>
        </authorList>
    </citation>
    <scope>NUCLEOTIDE SEQUENCE</scope>
    <source>
        <strain evidence="1">CBS 508.74</strain>
    </source>
</reference>
<dbReference type="GeneID" id="89943406"/>
<keyword evidence="2" id="KW-1185">Reference proteome</keyword>
<proteinExistence type="predicted"/>
<dbReference type="EMBL" id="MU853357">
    <property type="protein sequence ID" value="KAK4109236.1"/>
    <property type="molecule type" value="Genomic_DNA"/>
</dbReference>
<dbReference type="RefSeq" id="XP_064666806.1">
    <property type="nucleotide sequence ID" value="XM_064819280.1"/>
</dbReference>
<name>A0AAN6QGK1_9PEZI</name>
<accession>A0AAN6QGK1</accession>
<comment type="caution">
    <text evidence="1">The sequence shown here is derived from an EMBL/GenBank/DDBJ whole genome shotgun (WGS) entry which is preliminary data.</text>
</comment>
<reference evidence="1" key="1">
    <citation type="journal article" date="2023" name="Mol. Phylogenet. Evol.">
        <title>Genome-scale phylogeny and comparative genomics of the fungal order Sordariales.</title>
        <authorList>
            <person name="Hensen N."/>
            <person name="Bonometti L."/>
            <person name="Westerberg I."/>
            <person name="Brannstrom I.O."/>
            <person name="Guillou S."/>
            <person name="Cros-Aarteil S."/>
            <person name="Calhoun S."/>
            <person name="Haridas S."/>
            <person name="Kuo A."/>
            <person name="Mondo S."/>
            <person name="Pangilinan J."/>
            <person name="Riley R."/>
            <person name="LaButti K."/>
            <person name="Andreopoulos B."/>
            <person name="Lipzen A."/>
            <person name="Chen C."/>
            <person name="Yan M."/>
            <person name="Daum C."/>
            <person name="Ng V."/>
            <person name="Clum A."/>
            <person name="Steindorff A."/>
            <person name="Ohm R.A."/>
            <person name="Martin F."/>
            <person name="Silar P."/>
            <person name="Natvig D.O."/>
            <person name="Lalanne C."/>
            <person name="Gautier V."/>
            <person name="Ament-Velasquez S.L."/>
            <person name="Kruys A."/>
            <person name="Hutchinson M.I."/>
            <person name="Powell A.J."/>
            <person name="Barry K."/>
            <person name="Miller A.N."/>
            <person name="Grigoriev I.V."/>
            <person name="Debuchy R."/>
            <person name="Gladieux P."/>
            <person name="Hiltunen Thoren M."/>
            <person name="Johannesson H."/>
        </authorList>
    </citation>
    <scope>NUCLEOTIDE SEQUENCE</scope>
    <source>
        <strain evidence="1">CBS 508.74</strain>
    </source>
</reference>
<organism evidence="1 2">
    <name type="scientific">Canariomyces notabilis</name>
    <dbReference type="NCBI Taxonomy" id="2074819"/>
    <lineage>
        <taxon>Eukaryota</taxon>
        <taxon>Fungi</taxon>
        <taxon>Dikarya</taxon>
        <taxon>Ascomycota</taxon>
        <taxon>Pezizomycotina</taxon>
        <taxon>Sordariomycetes</taxon>
        <taxon>Sordariomycetidae</taxon>
        <taxon>Sordariales</taxon>
        <taxon>Chaetomiaceae</taxon>
        <taxon>Canariomyces</taxon>
    </lineage>
</organism>
<protein>
    <recommendedName>
        <fullName evidence="3">F-box domain-containing protein</fullName>
    </recommendedName>
</protein>
<dbReference type="AlphaFoldDB" id="A0AAN6QGK1"/>
<evidence type="ECO:0008006" key="3">
    <source>
        <dbReference type="Google" id="ProtNLM"/>
    </source>
</evidence>
<sequence>MAQANIPLPSPLISLPSEVLDEIIQALVNANDGRAGLASLARTCRYMHNRLTPVLYGKIEDPRIHSVVGDEVVVSNRPRLNYLALAHTIALSRRLRQHITVLKFGNAHLSPEVLINAPQGPGRDAMLLFIQHRLRLNILNPDEDLSSPIPALALCAVAVNLGRLVLTSTSHRSWIGTDFLLIRDADAPEQHYPWGSRQVNIKILDGLLRASPILETLSIERPSSGAELTTQLHNLTSVKLTTAWISERGLIKLLRAARHLNRFEYSINPHGETHIMPVSPRGILRALAPASQTLQRLYIASYIQPNLIPANHEYPLIETLAGFPALREVALDYRCVDRDYNGGPAMVLLFVGCPLIERIYLFDIEHMLPWEFQGFVTRVKQTHWLHLKTVKLMGDYVSDFQLYFGSSLEFMQAHEEMERTMYVKVIILHERDERYVGPGIED</sequence>
<evidence type="ECO:0000313" key="1">
    <source>
        <dbReference type="EMBL" id="KAK4109236.1"/>
    </source>
</evidence>
<gene>
    <name evidence="1" type="ORF">N656DRAFT_847874</name>
</gene>
<dbReference type="Proteomes" id="UP001302812">
    <property type="component" value="Unassembled WGS sequence"/>
</dbReference>
<evidence type="ECO:0000313" key="2">
    <source>
        <dbReference type="Proteomes" id="UP001302812"/>
    </source>
</evidence>